<dbReference type="CDD" id="cd00067">
    <property type="entry name" value="GAL4"/>
    <property type="match status" value="1"/>
</dbReference>
<dbReference type="SUPFAM" id="SSF57701">
    <property type="entry name" value="Zn2/Cys6 DNA-binding domain"/>
    <property type="match status" value="1"/>
</dbReference>
<feature type="compositionally biased region" description="Polar residues" evidence="6">
    <location>
        <begin position="364"/>
        <end position="375"/>
    </location>
</feature>
<dbReference type="AlphaFoldDB" id="A0A9P9AE72"/>
<feature type="region of interest" description="Disordered" evidence="6">
    <location>
        <begin position="69"/>
        <end position="100"/>
    </location>
</feature>
<dbReference type="GO" id="GO:0000981">
    <property type="term" value="F:DNA-binding transcription factor activity, RNA polymerase II-specific"/>
    <property type="evidence" value="ECO:0007669"/>
    <property type="project" value="InterPro"/>
</dbReference>
<evidence type="ECO:0000256" key="4">
    <source>
        <dbReference type="ARBA" id="ARBA00023163"/>
    </source>
</evidence>
<dbReference type="Proteomes" id="UP000770015">
    <property type="component" value="Unassembled WGS sequence"/>
</dbReference>
<keyword evidence="1" id="KW-0479">Metal-binding</keyword>
<name>A0A9P9AE72_9PEZI</name>
<dbReference type="InterPro" id="IPR036864">
    <property type="entry name" value="Zn2-C6_fun-type_DNA-bd_sf"/>
</dbReference>
<evidence type="ECO:0000256" key="1">
    <source>
        <dbReference type="ARBA" id="ARBA00022723"/>
    </source>
</evidence>
<dbReference type="InterPro" id="IPR001138">
    <property type="entry name" value="Zn2Cys6_DnaBD"/>
</dbReference>
<proteinExistence type="predicted"/>
<evidence type="ECO:0000256" key="6">
    <source>
        <dbReference type="SAM" id="MobiDB-lite"/>
    </source>
</evidence>
<dbReference type="PANTHER" id="PTHR47660">
    <property type="entry name" value="TRANSCRIPTION FACTOR WITH C2H2 AND ZN(2)-CYS(6) DNA BINDING DOMAIN (EUROFUNG)-RELATED-RELATED"/>
    <property type="match status" value="1"/>
</dbReference>
<feature type="compositionally biased region" description="Polar residues" evidence="6">
    <location>
        <begin position="289"/>
        <end position="301"/>
    </location>
</feature>
<feature type="region of interest" description="Disordered" evidence="6">
    <location>
        <begin position="289"/>
        <end position="375"/>
    </location>
</feature>
<organism evidence="8 9">
    <name type="scientific">Plectosphaerella plurivora</name>
    <dbReference type="NCBI Taxonomy" id="936078"/>
    <lineage>
        <taxon>Eukaryota</taxon>
        <taxon>Fungi</taxon>
        <taxon>Dikarya</taxon>
        <taxon>Ascomycota</taxon>
        <taxon>Pezizomycotina</taxon>
        <taxon>Sordariomycetes</taxon>
        <taxon>Hypocreomycetidae</taxon>
        <taxon>Glomerellales</taxon>
        <taxon>Plectosphaerellaceae</taxon>
        <taxon>Plectosphaerella</taxon>
    </lineage>
</organism>
<dbReference type="OrthoDB" id="9930022at2759"/>
<dbReference type="PROSITE" id="PS50048">
    <property type="entry name" value="ZN2_CY6_FUNGAL_2"/>
    <property type="match status" value="1"/>
</dbReference>
<protein>
    <recommendedName>
        <fullName evidence="7">Zn(2)-C6 fungal-type domain-containing protein</fullName>
    </recommendedName>
</protein>
<feature type="domain" description="Zn(2)-C6 fungal-type" evidence="7">
    <location>
        <begin position="17"/>
        <end position="48"/>
    </location>
</feature>
<dbReference type="EMBL" id="JAGSXJ010000006">
    <property type="protein sequence ID" value="KAH6690733.1"/>
    <property type="molecule type" value="Genomic_DNA"/>
</dbReference>
<sequence>MSASAASLPPISTRRRACTACQQAKRRCDQRLPRCGRCVQKGLGDCHYPSLEATVAAADFNFFTDMLSGAQTPAPVPSQPPAQQQQQQHIHHHHQTQALDHLPTSIGHALPSETAAYWQQLPPAFYSPSGSPSNLNSIVARDAIQYSNEQFRSYPRRWVAQNGYVPFIHPALYMSPPALGGHGMTPDAQLPLILQDCFCACAAYAAKNDENGDLVMGIVESKATALLASFTFNDNSWPLTEQVAALQALVMYQMIRWFDGDIRQRVLADAIEPVLAAWTSALQTRVGSSVFSTTPQPQEDNASAVPPPSPPSAFPEPSTSPFPTANPFFAPYEQQSVSQPGPMPIPDFSVVGAAPDGSPRVRTPTGSVSTTPNSARSMTREDLRLAWRRWLLAESIRRVVIASHLVREVYATARQGGGSSGSTWPPATGGFDGSRSVSPPSGGGSCPLQDMSFTAAARLWSASTPEQWRRAVSEASYGAAGPRWWWVERMDFSGVFGSPDPSQVDEFALLVGVVVKGREVVEDWLAHTGRARRT</sequence>
<keyword evidence="4" id="KW-0804">Transcription</keyword>
<dbReference type="Pfam" id="PF00172">
    <property type="entry name" value="Zn_clus"/>
    <property type="match status" value="1"/>
</dbReference>
<dbReference type="Gene3D" id="4.10.240.10">
    <property type="entry name" value="Zn(2)-C6 fungal-type DNA-binding domain"/>
    <property type="match status" value="1"/>
</dbReference>
<feature type="compositionally biased region" description="Pro residues" evidence="6">
    <location>
        <begin position="305"/>
        <end position="320"/>
    </location>
</feature>
<dbReference type="GO" id="GO:0008270">
    <property type="term" value="F:zinc ion binding"/>
    <property type="evidence" value="ECO:0007669"/>
    <property type="project" value="InterPro"/>
</dbReference>
<evidence type="ECO:0000313" key="8">
    <source>
        <dbReference type="EMBL" id="KAH6690733.1"/>
    </source>
</evidence>
<keyword evidence="5" id="KW-0539">Nucleus</keyword>
<reference evidence="8" key="1">
    <citation type="journal article" date="2021" name="Nat. Commun.">
        <title>Genetic determinants of endophytism in the Arabidopsis root mycobiome.</title>
        <authorList>
            <person name="Mesny F."/>
            <person name="Miyauchi S."/>
            <person name="Thiergart T."/>
            <person name="Pickel B."/>
            <person name="Atanasova L."/>
            <person name="Karlsson M."/>
            <person name="Huettel B."/>
            <person name="Barry K.W."/>
            <person name="Haridas S."/>
            <person name="Chen C."/>
            <person name="Bauer D."/>
            <person name="Andreopoulos W."/>
            <person name="Pangilinan J."/>
            <person name="LaButti K."/>
            <person name="Riley R."/>
            <person name="Lipzen A."/>
            <person name="Clum A."/>
            <person name="Drula E."/>
            <person name="Henrissat B."/>
            <person name="Kohler A."/>
            <person name="Grigoriev I.V."/>
            <person name="Martin F.M."/>
            <person name="Hacquard S."/>
        </authorList>
    </citation>
    <scope>NUCLEOTIDE SEQUENCE</scope>
    <source>
        <strain evidence="8">MPI-SDFR-AT-0117</strain>
    </source>
</reference>
<keyword evidence="2" id="KW-0862">Zinc</keyword>
<evidence type="ECO:0000256" key="5">
    <source>
        <dbReference type="ARBA" id="ARBA00023242"/>
    </source>
</evidence>
<gene>
    <name evidence="8" type="ORF">F5X68DRAFT_230029</name>
</gene>
<comment type="caution">
    <text evidence="8">The sequence shown here is derived from an EMBL/GenBank/DDBJ whole genome shotgun (WGS) entry which is preliminary data.</text>
</comment>
<feature type="region of interest" description="Disordered" evidence="6">
    <location>
        <begin position="414"/>
        <end position="444"/>
    </location>
</feature>
<evidence type="ECO:0000256" key="2">
    <source>
        <dbReference type="ARBA" id="ARBA00022833"/>
    </source>
</evidence>
<dbReference type="SMART" id="SM00066">
    <property type="entry name" value="GAL4"/>
    <property type="match status" value="1"/>
</dbReference>
<evidence type="ECO:0000256" key="3">
    <source>
        <dbReference type="ARBA" id="ARBA00023015"/>
    </source>
</evidence>
<keyword evidence="3" id="KW-0805">Transcription regulation</keyword>
<accession>A0A9P9AE72</accession>
<evidence type="ECO:0000313" key="9">
    <source>
        <dbReference type="Proteomes" id="UP000770015"/>
    </source>
</evidence>
<evidence type="ECO:0000259" key="7">
    <source>
        <dbReference type="PROSITE" id="PS50048"/>
    </source>
</evidence>
<keyword evidence="9" id="KW-1185">Reference proteome</keyword>